<dbReference type="Gramene" id="OIV92322">
    <property type="protein sequence ID" value="OIV92322"/>
    <property type="gene ID" value="TanjilG_10532"/>
</dbReference>
<dbReference type="OrthoDB" id="2018467at2759"/>
<dbReference type="InterPro" id="IPR058922">
    <property type="entry name" value="WHD_DRP"/>
</dbReference>
<accession>A0A1J7GW08</accession>
<dbReference type="Gene3D" id="1.20.5.4130">
    <property type="match status" value="1"/>
</dbReference>
<dbReference type="GO" id="GO:0006952">
    <property type="term" value="P:defense response"/>
    <property type="evidence" value="ECO:0007669"/>
    <property type="project" value="UniProtKB-KW"/>
</dbReference>
<evidence type="ECO:0000259" key="8">
    <source>
        <dbReference type="Pfam" id="PF23598"/>
    </source>
</evidence>
<keyword evidence="1" id="KW-0677">Repeat</keyword>
<feature type="domain" description="NB-ARC" evidence="5">
    <location>
        <begin position="180"/>
        <end position="353"/>
    </location>
</feature>
<evidence type="ECO:0008006" key="11">
    <source>
        <dbReference type="Google" id="ProtNLM"/>
    </source>
</evidence>
<dbReference type="Pfam" id="PF18052">
    <property type="entry name" value="Rx_N"/>
    <property type="match status" value="1"/>
</dbReference>
<protein>
    <recommendedName>
        <fullName evidence="11">NB-ARC domain-containing protein</fullName>
    </recommendedName>
</protein>
<evidence type="ECO:0000259" key="5">
    <source>
        <dbReference type="Pfam" id="PF00931"/>
    </source>
</evidence>
<dbReference type="Gene3D" id="1.10.8.430">
    <property type="entry name" value="Helical domain of apoptotic protease-activating factors"/>
    <property type="match status" value="1"/>
</dbReference>
<dbReference type="SUPFAM" id="SSF52540">
    <property type="entry name" value="P-loop containing nucleoside triphosphate hydrolases"/>
    <property type="match status" value="1"/>
</dbReference>
<dbReference type="Proteomes" id="UP000188354">
    <property type="component" value="Chromosome LG19"/>
</dbReference>
<evidence type="ECO:0000256" key="3">
    <source>
        <dbReference type="ARBA" id="ARBA00022821"/>
    </source>
</evidence>
<dbReference type="InterPro" id="IPR055414">
    <property type="entry name" value="LRR_R13L4/SHOC2-like"/>
</dbReference>
<dbReference type="Pfam" id="PF23559">
    <property type="entry name" value="WHD_DRP"/>
    <property type="match status" value="1"/>
</dbReference>
<name>A0A1J7GW08_LUPAN</name>
<evidence type="ECO:0000259" key="6">
    <source>
        <dbReference type="Pfam" id="PF18052"/>
    </source>
</evidence>
<dbReference type="KEGG" id="lang:109334327"/>
<dbReference type="InterPro" id="IPR041118">
    <property type="entry name" value="Rx_N"/>
</dbReference>
<feature type="domain" description="Disease resistance protein winged helix" evidence="7">
    <location>
        <begin position="437"/>
        <end position="507"/>
    </location>
</feature>
<evidence type="ECO:0000256" key="2">
    <source>
        <dbReference type="ARBA" id="ARBA00022741"/>
    </source>
</evidence>
<dbReference type="Gene3D" id="3.80.10.10">
    <property type="entry name" value="Ribonuclease Inhibitor"/>
    <property type="match status" value="3"/>
</dbReference>
<dbReference type="InterPro" id="IPR002182">
    <property type="entry name" value="NB-ARC"/>
</dbReference>
<feature type="domain" description="Disease resistance R13L4/SHOC-2-like LRR" evidence="8">
    <location>
        <begin position="571"/>
        <end position="788"/>
    </location>
</feature>
<dbReference type="SUPFAM" id="SSF52058">
    <property type="entry name" value="L domain-like"/>
    <property type="match status" value="1"/>
</dbReference>
<proteinExistence type="predicted"/>
<dbReference type="GO" id="GO:0051707">
    <property type="term" value="P:response to other organism"/>
    <property type="evidence" value="ECO:0007669"/>
    <property type="project" value="UniProtKB-ARBA"/>
</dbReference>
<dbReference type="Gene3D" id="1.10.10.10">
    <property type="entry name" value="Winged helix-like DNA-binding domain superfamily/Winged helix DNA-binding domain"/>
    <property type="match status" value="1"/>
</dbReference>
<dbReference type="PRINTS" id="PR00364">
    <property type="entry name" value="DISEASERSIST"/>
</dbReference>
<gene>
    <name evidence="9" type="ORF">TanjilG_10532</name>
</gene>
<dbReference type="PANTHER" id="PTHR36766:SF61">
    <property type="entry name" value="NB-ARC DOMAIN DISEASE RESISTANCE PROTEIN"/>
    <property type="match status" value="1"/>
</dbReference>
<dbReference type="InterPro" id="IPR042197">
    <property type="entry name" value="Apaf_helical"/>
</dbReference>
<dbReference type="GO" id="GO:0043531">
    <property type="term" value="F:ADP binding"/>
    <property type="evidence" value="ECO:0007669"/>
    <property type="project" value="InterPro"/>
</dbReference>
<evidence type="ECO:0000256" key="1">
    <source>
        <dbReference type="ARBA" id="ARBA00022737"/>
    </source>
</evidence>
<keyword evidence="4" id="KW-0067">ATP-binding</keyword>
<keyword evidence="3" id="KW-0611">Plant defense</keyword>
<dbReference type="AlphaFoldDB" id="A0A1J7GW08"/>
<dbReference type="EMBL" id="CM007379">
    <property type="protein sequence ID" value="OIV92322.1"/>
    <property type="molecule type" value="Genomic_DNA"/>
</dbReference>
<keyword evidence="2" id="KW-0547">Nucleotide-binding</keyword>
<evidence type="ECO:0000313" key="10">
    <source>
        <dbReference type="Proteomes" id="UP000188354"/>
    </source>
</evidence>
<dbReference type="GO" id="GO:0005524">
    <property type="term" value="F:ATP binding"/>
    <property type="evidence" value="ECO:0007669"/>
    <property type="project" value="UniProtKB-KW"/>
</dbReference>
<dbReference type="PANTHER" id="PTHR36766">
    <property type="entry name" value="PLANT BROAD-SPECTRUM MILDEW RESISTANCE PROTEIN RPW8"/>
    <property type="match status" value="1"/>
</dbReference>
<feature type="domain" description="Disease resistance N-terminal" evidence="6">
    <location>
        <begin position="11"/>
        <end position="95"/>
    </location>
</feature>
<sequence length="880" mass="100841">MAEPSLSRIANSLITKIASSAIQAASVEIGVYDELQAFKASLLSIKFGILEAELKQGQNPELQDWMMKLKPVLYEAENVVDEFECEILQNKVVNAHVNSITKVGRFFSTFNPFVLGLRMAKQTKELKERLYHCKIQIYSFDLQINTVVDRSVVDEYCYYEMMRSLKSSDCTIPDVIIGREEDKETVIRLLMHQNPCGDDPQSLTVIPIVGMEGLGKTALAHSVFNDQRIDQSFSCKIWVSVTDGFNIKQVIAQIIQCITGTLVEVEEQQINQLRDILPKQKFLLVLDDVRNDDPLKWNEFWNLISTCIQGSKILVTTRNHFIASMMGTIHSHTLKGLCVEDSLSLFEKYAFKEGEEKKFPDLIKVGREILNKCEGVPLSIRSMGSMLFSKYEIKHWELIRDMEFWDLPIANPILRALRLSYLQMPSHLKQCFELFSLYPDDFVFHSSEVASLWAALGLLPSPNKDETLIDVANQCLLELMSRSFLHEFVNFGTSYYFQVHDLMNDLARSIAKDECHMVSSNIQNVPENVQHLSFVEDEFLGKSFTSKSLMVRTILFPIEGVGASNKAFLNMCVSRYRYLRILDLSDSTYETLPLSIGKLRHLRFLSLERNEKIKRVPNSICNLYNLQVLNLVGCTNLEKLPKGLGNLISLRQLGITTKESTLPENDIANLNSLEILNIESCENLKSLFVGIKLPTLRTLIVTKCRSLKSLPLDINHFPQLETLLVDNCEYLDLTMGYDDCEYLDLTMGYDDQNSNLRLKAICLHSLPQLWTLPTWLQESTITLQSLIIVDCKNFLVLPEWLSTLSFLGSFGMINCPKLMFLPNDIHYLTALRYLRIEGCPELCRKCQPKFGEYWSKISHIYQIFIDEPEDIKEDHLEEEE</sequence>
<dbReference type="InterPro" id="IPR027417">
    <property type="entry name" value="P-loop_NTPase"/>
</dbReference>
<dbReference type="Gene3D" id="3.40.50.300">
    <property type="entry name" value="P-loop containing nucleotide triphosphate hydrolases"/>
    <property type="match status" value="1"/>
</dbReference>
<evidence type="ECO:0000256" key="4">
    <source>
        <dbReference type="ARBA" id="ARBA00022840"/>
    </source>
</evidence>
<dbReference type="InterPro" id="IPR032675">
    <property type="entry name" value="LRR_dom_sf"/>
</dbReference>
<evidence type="ECO:0000313" key="9">
    <source>
        <dbReference type="EMBL" id="OIV92322.1"/>
    </source>
</evidence>
<dbReference type="OMA" id="RAVINGC"/>
<dbReference type="Pfam" id="PF00931">
    <property type="entry name" value="NB-ARC"/>
    <property type="match status" value="1"/>
</dbReference>
<organism evidence="9 10">
    <name type="scientific">Lupinus angustifolius</name>
    <name type="common">Narrow-leaved blue lupine</name>
    <dbReference type="NCBI Taxonomy" id="3871"/>
    <lineage>
        <taxon>Eukaryota</taxon>
        <taxon>Viridiplantae</taxon>
        <taxon>Streptophyta</taxon>
        <taxon>Embryophyta</taxon>
        <taxon>Tracheophyta</taxon>
        <taxon>Spermatophyta</taxon>
        <taxon>Magnoliopsida</taxon>
        <taxon>eudicotyledons</taxon>
        <taxon>Gunneridae</taxon>
        <taxon>Pentapetalae</taxon>
        <taxon>rosids</taxon>
        <taxon>fabids</taxon>
        <taxon>Fabales</taxon>
        <taxon>Fabaceae</taxon>
        <taxon>Papilionoideae</taxon>
        <taxon>50 kb inversion clade</taxon>
        <taxon>genistoids sensu lato</taxon>
        <taxon>core genistoids</taxon>
        <taxon>Genisteae</taxon>
        <taxon>Lupinus</taxon>
    </lineage>
</organism>
<keyword evidence="10" id="KW-1185">Reference proteome</keyword>
<dbReference type="Pfam" id="PF23598">
    <property type="entry name" value="LRR_14"/>
    <property type="match status" value="1"/>
</dbReference>
<dbReference type="InterPro" id="IPR036388">
    <property type="entry name" value="WH-like_DNA-bd_sf"/>
</dbReference>
<reference evidence="9 10" key="1">
    <citation type="journal article" date="2017" name="Plant Biotechnol. J.">
        <title>A comprehensive draft genome sequence for lupin (Lupinus angustifolius), an emerging health food: insights into plant-microbe interactions and legume evolution.</title>
        <authorList>
            <person name="Hane J.K."/>
            <person name="Ming Y."/>
            <person name="Kamphuis L.G."/>
            <person name="Nelson M.N."/>
            <person name="Garg G."/>
            <person name="Atkins C.A."/>
            <person name="Bayer P.E."/>
            <person name="Bravo A."/>
            <person name="Bringans S."/>
            <person name="Cannon S."/>
            <person name="Edwards D."/>
            <person name="Foley R."/>
            <person name="Gao L.L."/>
            <person name="Harrison M.J."/>
            <person name="Huang W."/>
            <person name="Hurgobin B."/>
            <person name="Li S."/>
            <person name="Liu C.W."/>
            <person name="McGrath A."/>
            <person name="Morahan G."/>
            <person name="Murray J."/>
            <person name="Weller J."/>
            <person name="Jian J."/>
            <person name="Singh K.B."/>
        </authorList>
    </citation>
    <scope>NUCLEOTIDE SEQUENCE [LARGE SCALE GENOMIC DNA]</scope>
    <source>
        <strain evidence="10">cv. Tanjil</strain>
        <tissue evidence="9">Whole plant</tissue>
    </source>
</reference>
<evidence type="ECO:0000259" key="7">
    <source>
        <dbReference type="Pfam" id="PF23559"/>
    </source>
</evidence>